<evidence type="ECO:0000256" key="7">
    <source>
        <dbReference type="SAM" id="Phobius"/>
    </source>
</evidence>
<dbReference type="InterPro" id="IPR017441">
    <property type="entry name" value="Protein_kinase_ATP_BS"/>
</dbReference>
<dbReference type="InterPro" id="IPR025565">
    <property type="entry name" value="DUF4328"/>
</dbReference>
<proteinExistence type="predicted"/>
<protein>
    <submittedName>
        <fullName evidence="9">DUF4328 domain-containing protein</fullName>
    </submittedName>
</protein>
<dbReference type="Pfam" id="PF14219">
    <property type="entry name" value="DUF4328"/>
    <property type="match status" value="1"/>
</dbReference>
<organism evidence="9 10">
    <name type="scientific">Streptomyces polyrhachis</name>
    <dbReference type="NCBI Taxonomy" id="1282885"/>
    <lineage>
        <taxon>Bacteria</taxon>
        <taxon>Bacillati</taxon>
        <taxon>Actinomycetota</taxon>
        <taxon>Actinomycetes</taxon>
        <taxon>Kitasatosporales</taxon>
        <taxon>Streptomycetaceae</taxon>
        <taxon>Streptomyces</taxon>
    </lineage>
</organism>
<sequence length="596" mass="63865">MEHLGPDDPRKVGAYRLLGRLGEGGMGRVYLAHSERGRTVAVKLVRAELAREPEFRRRFAQEVAAAQRVGGEWTAPVLDADTTAATPWVATGYVAGPSLFDVVAREHGALPVASVLSLAAGLVRALEAIHGVGLVHRDLKPSNILVTIDGPRVIDFGIARALDAGSTGAGAMTHTGAVIGSPGFMSPEQVRGERVGPASDVFCLGSVLAFAATGRMPFGTQESGAHALLFRIAQEEPDLTGLEGRLLELVRDCLAKDPGERPTIAELARLTAAEAEATVSGTPWLPGELLAHLGRRAVQLLDVEAPTTTKTPAPRRVESAAPAAAPSGGPVPYVPVAPQHTPPRQNPPPVQTPPPQVPYAGQGPAPGAYPPPYRQQAGWQATPPPYSRVVQAGRPQIARPVRGLANATTVLLGLCAVLQFAELVFFLITIGKLNRLQESADWGRQVGIYDTFLTLGIFSFLPAIVLWLIWFHRVRCNAEAFAPGQLRYGTGMAIGAWFIPVGWWWIPKQVANDIVKATAPPPAARGPLNGWWWTWVLTLAGWVLNWEVWETTSSLEAAEQAVLVNIFADFATVPAAILGAVFVQRLSALQEQRMRF</sequence>
<feature type="domain" description="Protein kinase" evidence="8">
    <location>
        <begin position="15"/>
        <end position="285"/>
    </location>
</feature>
<feature type="region of interest" description="Disordered" evidence="6">
    <location>
        <begin position="306"/>
        <end position="385"/>
    </location>
</feature>
<keyword evidence="7" id="KW-0472">Membrane</keyword>
<dbReference type="PROSITE" id="PS00108">
    <property type="entry name" value="PROTEIN_KINASE_ST"/>
    <property type="match status" value="1"/>
</dbReference>
<feature type="transmembrane region" description="Helical" evidence="7">
    <location>
        <begin position="404"/>
        <end position="431"/>
    </location>
</feature>
<evidence type="ECO:0000256" key="6">
    <source>
        <dbReference type="SAM" id="MobiDB-lite"/>
    </source>
</evidence>
<evidence type="ECO:0000313" key="9">
    <source>
        <dbReference type="EMBL" id="MFC7217029.1"/>
    </source>
</evidence>
<dbReference type="PROSITE" id="PS50011">
    <property type="entry name" value="PROTEIN_KINASE_DOM"/>
    <property type="match status" value="1"/>
</dbReference>
<gene>
    <name evidence="9" type="ORF">ACFQLX_02410</name>
</gene>
<dbReference type="PANTHER" id="PTHR43289:SF34">
    <property type="entry name" value="SERINE_THREONINE-PROTEIN KINASE YBDM-RELATED"/>
    <property type="match status" value="1"/>
</dbReference>
<keyword evidence="7" id="KW-0812">Transmembrane</keyword>
<evidence type="ECO:0000256" key="5">
    <source>
        <dbReference type="PROSITE-ProRule" id="PRU10141"/>
    </source>
</evidence>
<accession>A0ABW2G8F8</accession>
<dbReference type="Proteomes" id="UP001596413">
    <property type="component" value="Unassembled WGS sequence"/>
</dbReference>
<keyword evidence="1" id="KW-0808">Transferase</keyword>
<keyword evidence="2 5" id="KW-0547">Nucleotide-binding</keyword>
<dbReference type="Pfam" id="PF00069">
    <property type="entry name" value="Pkinase"/>
    <property type="match status" value="1"/>
</dbReference>
<keyword evidence="10" id="KW-1185">Reference proteome</keyword>
<feature type="compositionally biased region" description="Pro residues" evidence="6">
    <location>
        <begin position="332"/>
        <end position="357"/>
    </location>
</feature>
<dbReference type="PROSITE" id="PS00107">
    <property type="entry name" value="PROTEIN_KINASE_ATP"/>
    <property type="match status" value="1"/>
</dbReference>
<evidence type="ECO:0000256" key="1">
    <source>
        <dbReference type="ARBA" id="ARBA00022679"/>
    </source>
</evidence>
<dbReference type="PANTHER" id="PTHR43289">
    <property type="entry name" value="MITOGEN-ACTIVATED PROTEIN KINASE KINASE KINASE 20-RELATED"/>
    <property type="match status" value="1"/>
</dbReference>
<keyword evidence="7" id="KW-1133">Transmembrane helix</keyword>
<dbReference type="Gene3D" id="3.30.200.20">
    <property type="entry name" value="Phosphorylase Kinase, domain 1"/>
    <property type="match status" value="1"/>
</dbReference>
<dbReference type="InterPro" id="IPR000719">
    <property type="entry name" value="Prot_kinase_dom"/>
</dbReference>
<feature type="transmembrane region" description="Helical" evidence="7">
    <location>
        <begin position="530"/>
        <end position="549"/>
    </location>
</feature>
<feature type="transmembrane region" description="Helical" evidence="7">
    <location>
        <begin position="451"/>
        <end position="474"/>
    </location>
</feature>
<name>A0ABW2G8F8_9ACTN</name>
<evidence type="ECO:0000259" key="8">
    <source>
        <dbReference type="PROSITE" id="PS50011"/>
    </source>
</evidence>
<keyword evidence="3" id="KW-0418">Kinase</keyword>
<evidence type="ECO:0000313" key="10">
    <source>
        <dbReference type="Proteomes" id="UP001596413"/>
    </source>
</evidence>
<reference evidence="10" key="1">
    <citation type="journal article" date="2019" name="Int. J. Syst. Evol. Microbiol.">
        <title>The Global Catalogue of Microorganisms (GCM) 10K type strain sequencing project: providing services to taxonomists for standard genome sequencing and annotation.</title>
        <authorList>
            <consortium name="The Broad Institute Genomics Platform"/>
            <consortium name="The Broad Institute Genome Sequencing Center for Infectious Disease"/>
            <person name="Wu L."/>
            <person name="Ma J."/>
        </authorList>
    </citation>
    <scope>NUCLEOTIDE SEQUENCE [LARGE SCALE GENOMIC DNA]</scope>
    <source>
        <strain evidence="10">CGMCC 1.13681</strain>
    </source>
</reference>
<feature type="compositionally biased region" description="Low complexity" evidence="6">
    <location>
        <begin position="306"/>
        <end position="331"/>
    </location>
</feature>
<evidence type="ECO:0000256" key="2">
    <source>
        <dbReference type="ARBA" id="ARBA00022741"/>
    </source>
</evidence>
<dbReference type="SMART" id="SM00220">
    <property type="entry name" value="S_TKc"/>
    <property type="match status" value="1"/>
</dbReference>
<dbReference type="Gene3D" id="1.10.510.10">
    <property type="entry name" value="Transferase(Phosphotransferase) domain 1"/>
    <property type="match status" value="1"/>
</dbReference>
<dbReference type="EMBL" id="JBHSZO010000003">
    <property type="protein sequence ID" value="MFC7217029.1"/>
    <property type="molecule type" value="Genomic_DNA"/>
</dbReference>
<keyword evidence="4 5" id="KW-0067">ATP-binding</keyword>
<comment type="caution">
    <text evidence="9">The sequence shown here is derived from an EMBL/GenBank/DDBJ whole genome shotgun (WGS) entry which is preliminary data.</text>
</comment>
<dbReference type="CDD" id="cd14014">
    <property type="entry name" value="STKc_PknB_like"/>
    <property type="match status" value="1"/>
</dbReference>
<feature type="transmembrane region" description="Helical" evidence="7">
    <location>
        <begin position="561"/>
        <end position="583"/>
    </location>
</feature>
<evidence type="ECO:0000256" key="4">
    <source>
        <dbReference type="ARBA" id="ARBA00022840"/>
    </source>
</evidence>
<dbReference type="RefSeq" id="WP_386411380.1">
    <property type="nucleotide sequence ID" value="NZ_JBHSZO010000003.1"/>
</dbReference>
<dbReference type="InterPro" id="IPR011009">
    <property type="entry name" value="Kinase-like_dom_sf"/>
</dbReference>
<feature type="transmembrane region" description="Helical" evidence="7">
    <location>
        <begin position="486"/>
        <end position="506"/>
    </location>
</feature>
<evidence type="ECO:0000256" key="3">
    <source>
        <dbReference type="ARBA" id="ARBA00022777"/>
    </source>
</evidence>
<dbReference type="SUPFAM" id="SSF56112">
    <property type="entry name" value="Protein kinase-like (PK-like)"/>
    <property type="match status" value="1"/>
</dbReference>
<feature type="binding site" evidence="5">
    <location>
        <position position="43"/>
    </location>
    <ligand>
        <name>ATP</name>
        <dbReference type="ChEBI" id="CHEBI:30616"/>
    </ligand>
</feature>
<dbReference type="InterPro" id="IPR008271">
    <property type="entry name" value="Ser/Thr_kinase_AS"/>
</dbReference>